<reference evidence="1 2" key="1">
    <citation type="submission" date="2021-07" db="EMBL/GenBank/DDBJ databases">
        <title>Paenibacillus radiodurans sp. nov., isolated from the southeastern edge of Tengger Desert.</title>
        <authorList>
            <person name="Zhang G."/>
        </authorList>
    </citation>
    <scope>NUCLEOTIDE SEQUENCE [LARGE SCALE GENOMIC DNA]</scope>
    <source>
        <strain evidence="1 2">DT7-4</strain>
    </source>
</reference>
<name>A0ABS7D6A6_9BACL</name>
<gene>
    <name evidence="1" type="ORF">K0T92_11925</name>
</gene>
<dbReference type="Proteomes" id="UP000812277">
    <property type="component" value="Unassembled WGS sequence"/>
</dbReference>
<sequence>MSFDFEKEFANDHQKIIKKLPSIILRAKEKNKDHASELIVAIEVLKVTFSTYIRILKKYEHYQLEKFQELEKRLDK</sequence>
<evidence type="ECO:0000313" key="1">
    <source>
        <dbReference type="EMBL" id="MBW7475458.1"/>
    </source>
</evidence>
<protein>
    <submittedName>
        <fullName evidence="1">Uncharacterized protein</fullName>
    </submittedName>
</protein>
<dbReference type="EMBL" id="JAHZIJ010000007">
    <property type="protein sequence ID" value="MBW7475458.1"/>
    <property type="molecule type" value="Genomic_DNA"/>
</dbReference>
<organism evidence="1 2">
    <name type="scientific">Paenibacillus oenotherae</name>
    <dbReference type="NCBI Taxonomy" id="1435645"/>
    <lineage>
        <taxon>Bacteria</taxon>
        <taxon>Bacillati</taxon>
        <taxon>Bacillota</taxon>
        <taxon>Bacilli</taxon>
        <taxon>Bacillales</taxon>
        <taxon>Paenibacillaceae</taxon>
        <taxon>Paenibacillus</taxon>
    </lineage>
</organism>
<accession>A0ABS7D6A6</accession>
<comment type="caution">
    <text evidence="1">The sequence shown here is derived from an EMBL/GenBank/DDBJ whole genome shotgun (WGS) entry which is preliminary data.</text>
</comment>
<evidence type="ECO:0000313" key="2">
    <source>
        <dbReference type="Proteomes" id="UP000812277"/>
    </source>
</evidence>
<keyword evidence="2" id="KW-1185">Reference proteome</keyword>
<dbReference type="RefSeq" id="WP_219872701.1">
    <property type="nucleotide sequence ID" value="NZ_JAHZIJ010000007.1"/>
</dbReference>
<proteinExistence type="predicted"/>